<dbReference type="Proteomes" id="UP000199452">
    <property type="component" value="Unassembled WGS sequence"/>
</dbReference>
<dbReference type="InterPro" id="IPR016195">
    <property type="entry name" value="Pol/histidinol_Pase-like"/>
</dbReference>
<protein>
    <recommendedName>
        <fullName evidence="1">Polymerase/histidinol phosphatase N-terminal domain-containing protein</fullName>
    </recommendedName>
</protein>
<keyword evidence="3" id="KW-1185">Reference proteome</keyword>
<accession>A0A1G6NS75</accession>
<gene>
    <name evidence="2" type="ORF">SAMN05216323_104511</name>
</gene>
<evidence type="ECO:0000313" key="2">
    <source>
        <dbReference type="EMBL" id="SDC70224.1"/>
    </source>
</evidence>
<dbReference type="RefSeq" id="WP_092439223.1">
    <property type="nucleotide sequence ID" value="NZ_FMYP01000045.1"/>
</dbReference>
<dbReference type="PANTHER" id="PTHR42924">
    <property type="entry name" value="EXONUCLEASE"/>
    <property type="match status" value="1"/>
</dbReference>
<dbReference type="InterPro" id="IPR052018">
    <property type="entry name" value="PHP_domain"/>
</dbReference>
<sequence length="247" mass="27449">MRLFKADLHLHSVLSPCGSLEMSPGTIVSRAKEVGLDIIAVTDHNTTLHCQLTQEIASEAGIALFFGAEITTKEEAHCLTYFPDYKSLSAFQQIVEKHYPVGLVNDPAIFGYQVVLDRDENIIQEVEVPLISSLTIGINELERIVHELGGLFIPAHINKTKFSVISQLGFLPPDLLVDGVEISRHTSKANFLKKNAYLSKYTFIQNSDAHLPEGIGEVFTVLQMEEPTFNEFKLALQSKEGRNVLVD</sequence>
<dbReference type="Pfam" id="PF13263">
    <property type="entry name" value="PHP_C"/>
    <property type="match status" value="1"/>
</dbReference>
<dbReference type="SMART" id="SM00481">
    <property type="entry name" value="POLIIIAc"/>
    <property type="match status" value="1"/>
</dbReference>
<dbReference type="CDD" id="cd07432">
    <property type="entry name" value="PHP_HisPPase"/>
    <property type="match status" value="1"/>
</dbReference>
<dbReference type="GO" id="GO:0004534">
    <property type="term" value="F:5'-3' RNA exonuclease activity"/>
    <property type="evidence" value="ECO:0007669"/>
    <property type="project" value="TreeGrafter"/>
</dbReference>
<feature type="domain" description="Polymerase/histidinol phosphatase N-terminal" evidence="1">
    <location>
        <begin position="6"/>
        <end position="74"/>
    </location>
</feature>
<dbReference type="GO" id="GO:0035312">
    <property type="term" value="F:5'-3' DNA exonuclease activity"/>
    <property type="evidence" value="ECO:0007669"/>
    <property type="project" value="TreeGrafter"/>
</dbReference>
<dbReference type="SUPFAM" id="SSF89550">
    <property type="entry name" value="PHP domain-like"/>
    <property type="match status" value="1"/>
</dbReference>
<reference evidence="2 3" key="1">
    <citation type="submission" date="2016-09" db="EMBL/GenBank/DDBJ databases">
        <authorList>
            <person name="Capua I."/>
            <person name="De Benedictis P."/>
            <person name="Joannis T."/>
            <person name="Lombin L.H."/>
            <person name="Cattoli G."/>
        </authorList>
    </citation>
    <scope>NUCLEOTIDE SEQUENCE [LARGE SCALE GENOMIC DNA]</scope>
    <source>
        <strain evidence="2 3">A7P-90m</strain>
    </source>
</reference>
<name>A0A1G6NS75_9BACT</name>
<evidence type="ECO:0000313" key="3">
    <source>
        <dbReference type="Proteomes" id="UP000199452"/>
    </source>
</evidence>
<dbReference type="Gene3D" id="3.20.20.140">
    <property type="entry name" value="Metal-dependent hydrolases"/>
    <property type="match status" value="1"/>
</dbReference>
<dbReference type="InterPro" id="IPR004013">
    <property type="entry name" value="PHP_dom"/>
</dbReference>
<dbReference type="PANTHER" id="PTHR42924:SF3">
    <property type="entry name" value="POLYMERASE_HISTIDINOL PHOSPHATASE N-TERMINAL DOMAIN-CONTAINING PROTEIN"/>
    <property type="match status" value="1"/>
</dbReference>
<dbReference type="Pfam" id="PF02811">
    <property type="entry name" value="PHP"/>
    <property type="match status" value="1"/>
</dbReference>
<organism evidence="2 3">
    <name type="scientific">Williamwhitmania taraxaci</name>
    <dbReference type="NCBI Taxonomy" id="1640674"/>
    <lineage>
        <taxon>Bacteria</taxon>
        <taxon>Pseudomonadati</taxon>
        <taxon>Bacteroidota</taxon>
        <taxon>Bacteroidia</taxon>
        <taxon>Bacteroidales</taxon>
        <taxon>Williamwhitmaniaceae</taxon>
        <taxon>Williamwhitmania</taxon>
    </lineage>
</organism>
<dbReference type="AlphaFoldDB" id="A0A1G6NS75"/>
<dbReference type="EMBL" id="FMYP01000045">
    <property type="protein sequence ID" value="SDC70224.1"/>
    <property type="molecule type" value="Genomic_DNA"/>
</dbReference>
<dbReference type="OrthoDB" id="9791620at2"/>
<dbReference type="STRING" id="1640674.SAMN05216323_104511"/>
<proteinExistence type="predicted"/>
<dbReference type="InterPro" id="IPR003141">
    <property type="entry name" value="Pol/His_phosphatase_N"/>
</dbReference>
<evidence type="ECO:0000259" key="1">
    <source>
        <dbReference type="SMART" id="SM00481"/>
    </source>
</evidence>